<dbReference type="Pfam" id="PF00326">
    <property type="entry name" value="Peptidase_S9"/>
    <property type="match status" value="1"/>
</dbReference>
<comment type="caution">
    <text evidence="9">The sequence shown here is derived from an EMBL/GenBank/DDBJ whole genome shotgun (WGS) entry which is preliminary data.</text>
</comment>
<dbReference type="EC" id="3.4.21.-" evidence="6"/>
<evidence type="ECO:0000256" key="4">
    <source>
        <dbReference type="ARBA" id="ARBA00022825"/>
    </source>
</evidence>
<dbReference type="GO" id="GO:0009507">
    <property type="term" value="C:chloroplast"/>
    <property type="evidence" value="ECO:0007669"/>
    <property type="project" value="TreeGrafter"/>
</dbReference>
<name>A0AAD3S008_NEPGR</name>
<feature type="domain" description="Peptidase S9 prolyl oligopeptidase catalytic" evidence="7">
    <location>
        <begin position="587"/>
        <end position="782"/>
    </location>
</feature>
<dbReference type="GO" id="GO:0006508">
    <property type="term" value="P:proteolysis"/>
    <property type="evidence" value="ECO:0007669"/>
    <property type="project" value="UniProtKB-KW"/>
</dbReference>
<dbReference type="InterPro" id="IPR001375">
    <property type="entry name" value="Peptidase_S9_cat"/>
</dbReference>
<dbReference type="Proteomes" id="UP001279734">
    <property type="component" value="Unassembled WGS sequence"/>
</dbReference>
<evidence type="ECO:0000256" key="2">
    <source>
        <dbReference type="ARBA" id="ARBA00022670"/>
    </source>
</evidence>
<comment type="function">
    <text evidence="5">Serine peptidase whose precise substrate specificity remains unclear. Does not cleave peptides after a arginine or lysine residue. Regulates trans-Golgi network morphology and sorting by regulating the membrane binding of the AP-1 complex. May play a role in the regulation of synaptic vesicle exocytosis.</text>
</comment>
<evidence type="ECO:0000256" key="3">
    <source>
        <dbReference type="ARBA" id="ARBA00022801"/>
    </source>
</evidence>
<dbReference type="PANTHER" id="PTHR11757">
    <property type="entry name" value="PROTEASE FAMILY S9A OLIGOPEPTIDASE"/>
    <property type="match status" value="1"/>
</dbReference>
<reference evidence="9" key="1">
    <citation type="submission" date="2023-05" db="EMBL/GenBank/DDBJ databases">
        <title>Nepenthes gracilis genome sequencing.</title>
        <authorList>
            <person name="Fukushima K."/>
        </authorList>
    </citation>
    <scope>NUCLEOTIDE SEQUENCE</scope>
    <source>
        <strain evidence="9">SING2019-196</strain>
    </source>
</reference>
<keyword evidence="2 6" id="KW-0645">Protease</keyword>
<dbReference type="SUPFAM" id="SSF53474">
    <property type="entry name" value="alpha/beta-Hydrolases"/>
    <property type="match status" value="1"/>
</dbReference>
<protein>
    <recommendedName>
        <fullName evidence="6">Prolyl endopeptidase</fullName>
        <ecNumber evidence="6">3.4.21.-</ecNumber>
    </recommendedName>
</protein>
<dbReference type="Gene3D" id="2.130.10.120">
    <property type="entry name" value="Prolyl oligopeptidase, N-terminal domain"/>
    <property type="match status" value="1"/>
</dbReference>
<evidence type="ECO:0000259" key="8">
    <source>
        <dbReference type="Pfam" id="PF02897"/>
    </source>
</evidence>
<dbReference type="PANTHER" id="PTHR11757:SF12">
    <property type="entry name" value="PROLYL ENDOPEPTIDASE"/>
    <property type="match status" value="1"/>
</dbReference>
<evidence type="ECO:0000313" key="10">
    <source>
        <dbReference type="Proteomes" id="UP001279734"/>
    </source>
</evidence>
<evidence type="ECO:0000256" key="6">
    <source>
        <dbReference type="RuleBase" id="RU368024"/>
    </source>
</evidence>
<comment type="similarity">
    <text evidence="1 6">Belongs to the peptidase S9A family.</text>
</comment>
<dbReference type="Gene3D" id="3.40.50.1820">
    <property type="entry name" value="alpha/beta hydrolase"/>
    <property type="match status" value="1"/>
</dbReference>
<evidence type="ECO:0000256" key="5">
    <source>
        <dbReference type="ARBA" id="ARBA00045448"/>
    </source>
</evidence>
<dbReference type="Pfam" id="PF02897">
    <property type="entry name" value="Peptidase_S9_N"/>
    <property type="match status" value="1"/>
</dbReference>
<evidence type="ECO:0000256" key="1">
    <source>
        <dbReference type="ARBA" id="ARBA00005228"/>
    </source>
</evidence>
<dbReference type="InterPro" id="IPR023302">
    <property type="entry name" value="Pept_S9A_N"/>
</dbReference>
<dbReference type="InterPro" id="IPR002470">
    <property type="entry name" value="Peptidase_S9A"/>
</dbReference>
<proteinExistence type="inferred from homology"/>
<gene>
    <name evidence="9" type="ORF">Nepgr_003656</name>
</gene>
<dbReference type="EMBL" id="BSYO01000003">
    <property type="protein sequence ID" value="GMH01817.1"/>
    <property type="molecule type" value="Genomic_DNA"/>
</dbReference>
<dbReference type="AlphaFoldDB" id="A0AAD3S008"/>
<sequence length="863" mass="97387">MFPLALLTANPIVKRTYLTLSFRLVPAAVCLSFYSTICRRKFVFSAPAIDPPVPKKLPFELTAHGRRWNDPYHWMSNIDDPDFVSYLKQENLYAEAFMDNTHDKQKELFLEMTSRMPAKISTPPERWGPWLYYQYVPEGKDYPVLCRKLWTDEEGWVTSIINYVKGGTRREEILLDWNEIAERHGYVHVGTCRVSPDHNFLAYTIDTTGSENFMLQVKDLREGHVNPKLSADGVVSLAWAHDSSNLFYTVSDKSQRPYKVLCTKIGSKHDSIIFTEDDPNFCVDITCTKDGKFITVNSNSRNSSEVYVVDAASPLDGLKIIHKRVPGVQYFLEHHYGFFYVLTNYPMSGDKKLLDRNYYLARCGVEDICSANWQNIFLPSEGTSLQDMDIFNEYLVLFLHKKGCSRMCSIDLPVDINCKQVIQIEDLNPWFFPVLSDLCQMFPCSNHNFVASSYRAVLSSPVLPDVIVDYDMSRKRFSIIYQDEVLGVSSEAQTESPSVSINGEILAHVKDDPNKHNLKIEGVKNLREFSVAYSCEMHEVVSHDGVRVPLTVIYSRAALQKAQSPGILQAYGAYGEVLDKSWCADRLSLLDRGWVLAFADVRGGGGGDSSWHEQGSGVRKINSVHDFVTCSKYLIDKGYVQKEKLAAIGYSAGSLVVGAAINMYQDLFCAAILKVPFLDVCNTLMDSSLPLTILDYEEFGNPEIKHHFESIMKYAPYDNIAGGLCYPAMLVTASFNDSRVGVWEAAKWVAKVREITCTNCSRSVILKTEMNGGHFAEGGRFGQCISSRTFKYKNSIEDFKAGSNLSYRRRDGTCACLLAVPLPHQRFRLRHEGNGSPTSIVPEKAYAQSAKRERQAARTGIKE</sequence>
<dbReference type="InterPro" id="IPR051543">
    <property type="entry name" value="Serine_Peptidase_S9A"/>
</dbReference>
<evidence type="ECO:0000259" key="7">
    <source>
        <dbReference type="Pfam" id="PF00326"/>
    </source>
</evidence>
<evidence type="ECO:0000313" key="9">
    <source>
        <dbReference type="EMBL" id="GMH01817.1"/>
    </source>
</evidence>
<accession>A0AAD3S008</accession>
<keyword evidence="4 6" id="KW-0720">Serine protease</keyword>
<organism evidence="9 10">
    <name type="scientific">Nepenthes gracilis</name>
    <name type="common">Slender pitcher plant</name>
    <dbReference type="NCBI Taxonomy" id="150966"/>
    <lineage>
        <taxon>Eukaryota</taxon>
        <taxon>Viridiplantae</taxon>
        <taxon>Streptophyta</taxon>
        <taxon>Embryophyta</taxon>
        <taxon>Tracheophyta</taxon>
        <taxon>Spermatophyta</taxon>
        <taxon>Magnoliopsida</taxon>
        <taxon>eudicotyledons</taxon>
        <taxon>Gunneridae</taxon>
        <taxon>Pentapetalae</taxon>
        <taxon>Caryophyllales</taxon>
        <taxon>Nepenthaceae</taxon>
        <taxon>Nepenthes</taxon>
    </lineage>
</organism>
<dbReference type="GO" id="GO:0004252">
    <property type="term" value="F:serine-type endopeptidase activity"/>
    <property type="evidence" value="ECO:0007669"/>
    <property type="project" value="UniProtKB-UniRule"/>
</dbReference>
<dbReference type="SUPFAM" id="SSF50993">
    <property type="entry name" value="Peptidase/esterase 'gauge' domain"/>
    <property type="match status" value="1"/>
</dbReference>
<feature type="domain" description="Peptidase S9A N-terminal" evidence="8">
    <location>
        <begin position="51"/>
        <end position="473"/>
    </location>
</feature>
<dbReference type="InterPro" id="IPR029058">
    <property type="entry name" value="AB_hydrolase_fold"/>
</dbReference>
<keyword evidence="10" id="KW-1185">Reference proteome</keyword>
<keyword evidence="3 6" id="KW-0378">Hydrolase</keyword>
<dbReference type="PRINTS" id="PR00862">
    <property type="entry name" value="PROLIGOPTASE"/>
</dbReference>